<dbReference type="RefSeq" id="WP_014145615.1">
    <property type="nucleotide sequence ID" value="NC_016111.1"/>
</dbReference>
<dbReference type="EMBL" id="CP003219">
    <property type="protein sequence ID" value="AEW97277.1"/>
    <property type="molecule type" value="Genomic_DNA"/>
</dbReference>
<dbReference type="Gene3D" id="1.10.10.10">
    <property type="entry name" value="Winged helix-like DNA-binding domain superfamily/Winged helix DNA-binding domain"/>
    <property type="match status" value="2"/>
</dbReference>
<keyword evidence="2" id="KW-0238">DNA-binding</keyword>
<dbReference type="PANTHER" id="PTHR30154:SF34">
    <property type="entry name" value="TRANSCRIPTIONAL REGULATOR AZLB"/>
    <property type="match status" value="1"/>
</dbReference>
<dbReference type="KEGG" id="scy:SCATT_49060"/>
<dbReference type="InterPro" id="IPR036388">
    <property type="entry name" value="WH-like_DNA-bd_sf"/>
</dbReference>
<dbReference type="AlphaFoldDB" id="F8JZH7"/>
<dbReference type="OrthoDB" id="3453230at2"/>
<feature type="domain" description="HTH asnC-type" evidence="4">
    <location>
        <begin position="178"/>
        <end position="238"/>
    </location>
</feature>
<evidence type="ECO:0000313" key="5">
    <source>
        <dbReference type="EMBL" id="AEW97277.1"/>
    </source>
</evidence>
<dbReference type="GO" id="GO:0043565">
    <property type="term" value="F:sequence-specific DNA binding"/>
    <property type="evidence" value="ECO:0007669"/>
    <property type="project" value="InterPro"/>
</dbReference>
<dbReference type="Pfam" id="PF13404">
    <property type="entry name" value="HTH_AsnC-type"/>
    <property type="match status" value="2"/>
</dbReference>
<dbReference type="STRING" id="1003195.SCATT_49060"/>
<dbReference type="eggNOG" id="COG1522">
    <property type="taxonomic scope" value="Bacteria"/>
</dbReference>
<evidence type="ECO:0000256" key="1">
    <source>
        <dbReference type="ARBA" id="ARBA00023015"/>
    </source>
</evidence>
<reference evidence="6" key="1">
    <citation type="submission" date="2011-12" db="EMBL/GenBank/DDBJ databases">
        <title>Complete genome sequence of Streptomyces cattleya strain DSM 46488.</title>
        <authorList>
            <person name="Ou H.-Y."/>
            <person name="Li P."/>
            <person name="Zhao C."/>
            <person name="O'Hagan D."/>
            <person name="Deng Z."/>
        </authorList>
    </citation>
    <scope>NUCLEOTIDE SEQUENCE [LARGE SCALE GENOMIC DNA]</scope>
    <source>
        <strain evidence="6">ATCC 35852 / DSM 46488 / JCM 4925 / NBRC 14057 / NRRL 8057</strain>
    </source>
</reference>
<dbReference type="GO" id="GO:0043200">
    <property type="term" value="P:response to amino acid"/>
    <property type="evidence" value="ECO:0007669"/>
    <property type="project" value="TreeGrafter"/>
</dbReference>
<dbReference type="Proteomes" id="UP000007842">
    <property type="component" value="Chromosome"/>
</dbReference>
<evidence type="ECO:0000256" key="2">
    <source>
        <dbReference type="ARBA" id="ARBA00023125"/>
    </source>
</evidence>
<name>F8JZH7_STREN</name>
<gene>
    <name evidence="5" type="ordered locus">SCATT_49060</name>
</gene>
<dbReference type="GO" id="GO:0005829">
    <property type="term" value="C:cytosol"/>
    <property type="evidence" value="ECO:0007669"/>
    <property type="project" value="TreeGrafter"/>
</dbReference>
<evidence type="ECO:0000313" key="6">
    <source>
        <dbReference type="Proteomes" id="UP000007842"/>
    </source>
</evidence>
<dbReference type="PATRIC" id="fig|1003195.11.peg.6341"/>
<dbReference type="InterPro" id="IPR019888">
    <property type="entry name" value="Tscrpt_reg_AsnC-like"/>
</dbReference>
<keyword evidence="6" id="KW-1185">Reference proteome</keyword>
<keyword evidence="1" id="KW-0805">Transcription regulation</keyword>
<evidence type="ECO:0000259" key="4">
    <source>
        <dbReference type="PROSITE" id="PS50956"/>
    </source>
</evidence>
<dbReference type="SMART" id="SM00344">
    <property type="entry name" value="HTH_ASNC"/>
    <property type="match status" value="2"/>
</dbReference>
<proteinExistence type="predicted"/>
<feature type="domain" description="HTH asnC-type" evidence="4">
    <location>
        <begin position="6"/>
        <end position="66"/>
    </location>
</feature>
<dbReference type="InterPro" id="IPR036390">
    <property type="entry name" value="WH_DNA-bd_sf"/>
</dbReference>
<dbReference type="Pfam" id="PF01037">
    <property type="entry name" value="AsnC_trans_reg"/>
    <property type="match status" value="1"/>
</dbReference>
<keyword evidence="3" id="KW-0804">Transcription</keyword>
<evidence type="ECO:0000256" key="3">
    <source>
        <dbReference type="ARBA" id="ARBA00023163"/>
    </source>
</evidence>
<accession>F8JZH7</accession>
<protein>
    <submittedName>
        <fullName evidence="5">Transcriptional regulatory protein</fullName>
    </submittedName>
</protein>
<dbReference type="InterPro" id="IPR011008">
    <property type="entry name" value="Dimeric_a/b-barrel"/>
</dbReference>
<dbReference type="PANTHER" id="PTHR30154">
    <property type="entry name" value="LEUCINE-RESPONSIVE REGULATORY PROTEIN"/>
    <property type="match status" value="1"/>
</dbReference>
<dbReference type="InterPro" id="IPR019887">
    <property type="entry name" value="Tscrpt_reg_AsnC/Lrp_C"/>
</dbReference>
<dbReference type="InterPro" id="IPR000485">
    <property type="entry name" value="AsnC-type_HTH_dom"/>
</dbReference>
<dbReference type="Gene3D" id="3.30.70.920">
    <property type="match status" value="2"/>
</dbReference>
<dbReference type="HOGENOM" id="CLU_044190_0_0_11"/>
<dbReference type="PROSITE" id="PS50956">
    <property type="entry name" value="HTH_ASNC_2"/>
    <property type="match status" value="2"/>
</dbReference>
<sequence>MVSETVDQLDRQLLQALQLDGRAPFSKIAEVLGVSDQTVARRYAKLCAHGGLRVLGLADEARLGRTNWILRLSCTPDAAEPLATALARRPDTRWIGLISGGTEVLCVMAARTTEDRDTLLLDKIQRTPRVTAVRAHCVLHTFYGGTLGWYTKSDALDPAQVAALTPPPPEPVGEPVELDPADEALFAALFQDGRAPVTELAQATRVSESAVRRRLDRLRSTGALVIDVQFDSVFVGYDTKASLWLTVTPAALGDVGTALAAHREVAFAAAVSGPANVVATVLCRDTHALYRYLSDRIGPLDGVQHVETAPLLRQVKRLTYENRRGGGVNAPW</sequence>
<dbReference type="KEGG" id="sct:SCAT_4910"/>
<dbReference type="SUPFAM" id="SSF46785">
    <property type="entry name" value="Winged helix' DNA-binding domain"/>
    <property type="match status" value="2"/>
</dbReference>
<dbReference type="SUPFAM" id="SSF54909">
    <property type="entry name" value="Dimeric alpha+beta barrel"/>
    <property type="match status" value="2"/>
</dbReference>
<dbReference type="PRINTS" id="PR00033">
    <property type="entry name" value="HTHASNC"/>
</dbReference>
<organism evidence="5 6">
    <name type="scientific">Streptantibioticus cattleyicolor (strain ATCC 35852 / DSM 46488 / JCM 4925 / NBRC 14057 / NRRL 8057)</name>
    <name type="common">Streptomyces cattleya</name>
    <dbReference type="NCBI Taxonomy" id="1003195"/>
    <lineage>
        <taxon>Bacteria</taxon>
        <taxon>Bacillati</taxon>
        <taxon>Actinomycetota</taxon>
        <taxon>Actinomycetes</taxon>
        <taxon>Kitasatosporales</taxon>
        <taxon>Streptomycetaceae</taxon>
        <taxon>Streptantibioticus</taxon>
    </lineage>
</organism>
<accession>G8WXX8</accession>